<reference evidence="1 2" key="1">
    <citation type="submission" date="2024-12" db="EMBL/GenBank/DDBJ databases">
        <title>Draft genome sequence of Chryseobacterium kwangjuense AG447.</title>
        <authorList>
            <person name="Cheptsov V.S."/>
            <person name="Belov A."/>
            <person name="Zavarzina A.G."/>
        </authorList>
    </citation>
    <scope>NUCLEOTIDE SEQUENCE [LARGE SCALE GENOMIC DNA]</scope>
    <source>
        <strain evidence="1 2">AG447</strain>
    </source>
</reference>
<protein>
    <submittedName>
        <fullName evidence="1">Uncharacterized protein</fullName>
    </submittedName>
</protein>
<accession>A0ABW9K5B2</accession>
<dbReference type="EMBL" id="JBJXVJ010000002">
    <property type="protein sequence ID" value="MFN1217600.1"/>
    <property type="molecule type" value="Genomic_DNA"/>
</dbReference>
<keyword evidence="2" id="KW-1185">Reference proteome</keyword>
<evidence type="ECO:0000313" key="2">
    <source>
        <dbReference type="Proteomes" id="UP001634154"/>
    </source>
</evidence>
<name>A0ABW9K5B2_9FLAO</name>
<sequence length="145" mass="17039">MFRKISDNTNCNCLDGTHEDLTSLFVRKVRKAPDIKDADFRNQIELNKIPTNNDCNEICGMHGVSIEIWNDESEEVLKDKYRKTAAFGPNLKKSLAIFKFNHNNGLIKHTPEQFEYNEFHYDFYKHDIFKVSELNLIKMLPLKEL</sequence>
<dbReference type="RefSeq" id="WP_409356790.1">
    <property type="nucleotide sequence ID" value="NZ_JBJXVJ010000002.1"/>
</dbReference>
<proteinExistence type="predicted"/>
<comment type="caution">
    <text evidence="1">The sequence shown here is derived from an EMBL/GenBank/DDBJ whole genome shotgun (WGS) entry which is preliminary data.</text>
</comment>
<organism evidence="1 2">
    <name type="scientific">Chryseobacterium kwangjuense</name>
    <dbReference type="NCBI Taxonomy" id="267125"/>
    <lineage>
        <taxon>Bacteria</taxon>
        <taxon>Pseudomonadati</taxon>
        <taxon>Bacteroidota</taxon>
        <taxon>Flavobacteriia</taxon>
        <taxon>Flavobacteriales</taxon>
        <taxon>Weeksellaceae</taxon>
        <taxon>Chryseobacterium group</taxon>
        <taxon>Chryseobacterium</taxon>
    </lineage>
</organism>
<dbReference type="Proteomes" id="UP001634154">
    <property type="component" value="Unassembled WGS sequence"/>
</dbReference>
<gene>
    <name evidence="1" type="ORF">ACKW6Q_11580</name>
</gene>
<evidence type="ECO:0000313" key="1">
    <source>
        <dbReference type="EMBL" id="MFN1217600.1"/>
    </source>
</evidence>